<reference evidence="3 4" key="1">
    <citation type="journal article" date="2011" name="Stand. Genomic Sci.">
        <title>Complete genome sequence of Allochromatium vinosum DSM 180(T).</title>
        <authorList>
            <person name="Weissgerber T."/>
            <person name="Zigann R."/>
            <person name="Bruce D."/>
            <person name="Chang Y.J."/>
            <person name="Detter J.C."/>
            <person name="Han C."/>
            <person name="Hauser L."/>
            <person name="Jeffries C.D."/>
            <person name="Land M."/>
            <person name="Munk A.C."/>
            <person name="Tapia R."/>
            <person name="Dahl C."/>
        </authorList>
    </citation>
    <scope>NUCLEOTIDE SEQUENCE [LARGE SCALE GENOMIC DNA]</scope>
    <source>
        <strain evidence="4">ATCC 17899 / DSM 180 / NBRC 103801 / NCIMB 10441 / D</strain>
    </source>
</reference>
<dbReference type="EMBL" id="CP001896">
    <property type="protein sequence ID" value="ADC61443.1"/>
    <property type="molecule type" value="Genomic_DNA"/>
</dbReference>
<keyword evidence="4" id="KW-1185">Reference proteome</keyword>
<evidence type="ECO:0000313" key="3">
    <source>
        <dbReference type="EMBL" id="ADC61443.1"/>
    </source>
</evidence>
<dbReference type="PANTHER" id="PTHR47099">
    <property type="entry name" value="METHYLCOBAMIDE:COM METHYLTRANSFERASE MTBA"/>
    <property type="match status" value="1"/>
</dbReference>
<evidence type="ECO:0000259" key="2">
    <source>
        <dbReference type="Pfam" id="PF01208"/>
    </source>
</evidence>
<dbReference type="AlphaFoldDB" id="D3RNT3"/>
<dbReference type="CDD" id="cd03465">
    <property type="entry name" value="URO-D_like"/>
    <property type="match status" value="1"/>
</dbReference>
<feature type="region of interest" description="Disordered" evidence="1">
    <location>
        <begin position="1"/>
        <end position="21"/>
    </location>
</feature>
<sequence>MTVPNQEGPPPSAPTPDQPVAPMTSMQRVLTALGQREPDRVPLFLFPVMQGARELGLSIEEYFARPEQVAEGQWRLRAKLGHDCLYNFHYAAIEIEAWGGSTLFRADGPPNAGAPIVRDPEDIRRLSVPRIEDSPSLQRVLTATRLMAEQARGEVPIIGVVMSPFSLPVMQLGFERYLILMHERPDLFERLMQLNERFCVDWANAQVEAGANAICYFDPVSSTTITTREFFLATGREIARRTLAQIKAPAAMHFASGRILPRVPDLLDTGAAVIGVSSHEDLGALKHAAQGRLSLLGNLNGIAMRHWTPEQAESAVRDAIRAAGHGGGFILADNHGEIPWQVPDAVLTTISQAVARWGRYPLADDHIH</sequence>
<dbReference type="PANTHER" id="PTHR47099:SF1">
    <property type="entry name" value="METHYLCOBAMIDE:COM METHYLTRANSFERASE MTBA"/>
    <property type="match status" value="1"/>
</dbReference>
<accession>D3RNT3</accession>
<dbReference type="Pfam" id="PF01208">
    <property type="entry name" value="URO-D"/>
    <property type="match status" value="1"/>
</dbReference>
<dbReference type="KEGG" id="alv:Alvin_0486"/>
<dbReference type="GO" id="GO:0004853">
    <property type="term" value="F:uroporphyrinogen decarboxylase activity"/>
    <property type="evidence" value="ECO:0007669"/>
    <property type="project" value="InterPro"/>
</dbReference>
<dbReference type="Proteomes" id="UP000001441">
    <property type="component" value="Chromosome"/>
</dbReference>
<dbReference type="InterPro" id="IPR052024">
    <property type="entry name" value="Methanogen_methyltrans"/>
</dbReference>
<organism evidence="3 4">
    <name type="scientific">Allochromatium vinosum (strain ATCC 17899 / DSM 180 / NBRC 103801 / NCIMB 10441 / D)</name>
    <name type="common">Chromatium vinosum</name>
    <dbReference type="NCBI Taxonomy" id="572477"/>
    <lineage>
        <taxon>Bacteria</taxon>
        <taxon>Pseudomonadati</taxon>
        <taxon>Pseudomonadota</taxon>
        <taxon>Gammaproteobacteria</taxon>
        <taxon>Chromatiales</taxon>
        <taxon>Chromatiaceae</taxon>
        <taxon>Allochromatium</taxon>
    </lineage>
</organism>
<dbReference type="SUPFAM" id="SSF51726">
    <property type="entry name" value="UROD/MetE-like"/>
    <property type="match status" value="1"/>
</dbReference>
<proteinExistence type="predicted"/>
<feature type="domain" description="Uroporphyrinogen decarboxylase (URO-D)" evidence="2">
    <location>
        <begin position="24"/>
        <end position="356"/>
    </location>
</feature>
<dbReference type="eggNOG" id="COG0407">
    <property type="taxonomic scope" value="Bacteria"/>
</dbReference>
<dbReference type="Gene3D" id="3.20.20.210">
    <property type="match status" value="1"/>
</dbReference>
<evidence type="ECO:0000313" key="4">
    <source>
        <dbReference type="Proteomes" id="UP000001441"/>
    </source>
</evidence>
<evidence type="ECO:0000256" key="1">
    <source>
        <dbReference type="SAM" id="MobiDB-lite"/>
    </source>
</evidence>
<gene>
    <name evidence="3" type="ordered locus">Alvin_0486</name>
</gene>
<dbReference type="InterPro" id="IPR000257">
    <property type="entry name" value="Uroporphyrinogen_deCOase"/>
</dbReference>
<feature type="compositionally biased region" description="Pro residues" evidence="1">
    <location>
        <begin position="7"/>
        <end position="19"/>
    </location>
</feature>
<name>D3RNT3_ALLVD</name>
<dbReference type="RefSeq" id="WP_012969719.1">
    <property type="nucleotide sequence ID" value="NC_013851.1"/>
</dbReference>
<dbReference type="GO" id="GO:0006779">
    <property type="term" value="P:porphyrin-containing compound biosynthetic process"/>
    <property type="evidence" value="ECO:0007669"/>
    <property type="project" value="InterPro"/>
</dbReference>
<protein>
    <submittedName>
        <fullName evidence="3">Uroporphyrinogen decarboxylase (URO-D)</fullName>
    </submittedName>
</protein>
<dbReference type="InterPro" id="IPR038071">
    <property type="entry name" value="UROD/MetE-like_sf"/>
</dbReference>
<dbReference type="STRING" id="572477.Alvin_0486"/>
<dbReference type="HOGENOM" id="CLU_040933_2_0_6"/>